<sequence>MAGILPKPSGKPPRHGAHLALCALLTACLAFGNATAANTEVRLYRREDNASKPQHSELVLQEALHRTEKKYGPARIAHTGGNLPRERLLIEMIKGETVNVTIVATQPSWEASTLPVWIPVDLGLSSYRIGFVRKDGQARLSNVKSLDDLRKVSIGAGLGWSSRKIMEASQLRLETARDQEALTRMLLAERLDYFPRGVNEIFGEYDAMSDRPAELAVESDLLLEFPLPTYIFVSPAAPALARRIHEGMESMVKDGSLLKMVVRHHAEMLQRAKLCQRHVIHLPNPLLSADNPLQRKELWFDPFSPATGLCPSTAVTKKKGQPR</sequence>
<dbReference type="EMBL" id="BAABLD010000010">
    <property type="protein sequence ID" value="GAA5167995.1"/>
    <property type="molecule type" value="Genomic_DNA"/>
</dbReference>
<reference evidence="3" key="1">
    <citation type="journal article" date="2019" name="Int. J. Syst. Evol. Microbiol.">
        <title>The Global Catalogue of Microorganisms (GCM) 10K type strain sequencing project: providing services to taxonomists for standard genome sequencing and annotation.</title>
        <authorList>
            <consortium name="The Broad Institute Genomics Platform"/>
            <consortium name="The Broad Institute Genome Sequencing Center for Infectious Disease"/>
            <person name="Wu L."/>
            <person name="Ma J."/>
        </authorList>
    </citation>
    <scope>NUCLEOTIDE SEQUENCE [LARGE SCALE GENOMIC DNA]</scope>
    <source>
        <strain evidence="3">JCM 18715</strain>
    </source>
</reference>
<gene>
    <name evidence="2" type="ORF">GCM10025770_27310</name>
</gene>
<protein>
    <recommendedName>
        <fullName evidence="4">Solute-binding protein family 3/N-terminal domain-containing protein</fullName>
    </recommendedName>
</protein>
<feature type="signal peptide" evidence="1">
    <location>
        <begin position="1"/>
        <end position="36"/>
    </location>
</feature>
<proteinExistence type="predicted"/>
<name>A0ABP9QVJ5_9RHOO</name>
<dbReference type="Gene3D" id="3.40.190.10">
    <property type="entry name" value="Periplasmic binding protein-like II"/>
    <property type="match status" value="2"/>
</dbReference>
<dbReference type="PROSITE" id="PS51257">
    <property type="entry name" value="PROKAR_LIPOPROTEIN"/>
    <property type="match status" value="1"/>
</dbReference>
<keyword evidence="3" id="KW-1185">Reference proteome</keyword>
<keyword evidence="1" id="KW-0732">Signal</keyword>
<organism evidence="2 3">
    <name type="scientific">Viridibacterium curvum</name>
    <dbReference type="NCBI Taxonomy" id="1101404"/>
    <lineage>
        <taxon>Bacteria</taxon>
        <taxon>Pseudomonadati</taxon>
        <taxon>Pseudomonadota</taxon>
        <taxon>Betaproteobacteria</taxon>
        <taxon>Rhodocyclales</taxon>
        <taxon>Rhodocyclaceae</taxon>
        <taxon>Viridibacterium</taxon>
    </lineage>
</organism>
<dbReference type="RefSeq" id="WP_345533647.1">
    <property type="nucleotide sequence ID" value="NZ_BAABLD010000010.1"/>
</dbReference>
<evidence type="ECO:0000313" key="3">
    <source>
        <dbReference type="Proteomes" id="UP001500547"/>
    </source>
</evidence>
<dbReference type="Proteomes" id="UP001500547">
    <property type="component" value="Unassembled WGS sequence"/>
</dbReference>
<evidence type="ECO:0000313" key="2">
    <source>
        <dbReference type="EMBL" id="GAA5167995.1"/>
    </source>
</evidence>
<dbReference type="SUPFAM" id="SSF53850">
    <property type="entry name" value="Periplasmic binding protein-like II"/>
    <property type="match status" value="1"/>
</dbReference>
<evidence type="ECO:0008006" key="4">
    <source>
        <dbReference type="Google" id="ProtNLM"/>
    </source>
</evidence>
<comment type="caution">
    <text evidence="2">The sequence shown here is derived from an EMBL/GenBank/DDBJ whole genome shotgun (WGS) entry which is preliminary data.</text>
</comment>
<evidence type="ECO:0000256" key="1">
    <source>
        <dbReference type="SAM" id="SignalP"/>
    </source>
</evidence>
<accession>A0ABP9QVJ5</accession>
<feature type="chain" id="PRO_5046415413" description="Solute-binding protein family 3/N-terminal domain-containing protein" evidence="1">
    <location>
        <begin position="37"/>
        <end position="323"/>
    </location>
</feature>